<proteinExistence type="predicted"/>
<evidence type="ECO:0000313" key="2">
    <source>
        <dbReference type="Proteomes" id="UP001183006"/>
    </source>
</evidence>
<accession>A0AA51YIK1</accession>
<protein>
    <submittedName>
        <fullName evidence="1">DUF61 family protein</fullName>
    </submittedName>
</protein>
<organism evidence="1 2">
    <name type="scientific">Methanolobus mangrovi</name>
    <dbReference type="NCBI Taxonomy" id="3072977"/>
    <lineage>
        <taxon>Archaea</taxon>
        <taxon>Methanobacteriati</taxon>
        <taxon>Methanobacteriota</taxon>
        <taxon>Stenosarchaea group</taxon>
        <taxon>Methanomicrobia</taxon>
        <taxon>Methanosarcinales</taxon>
        <taxon>Methanosarcinaceae</taxon>
        <taxon>Methanolobus</taxon>
    </lineage>
</organism>
<dbReference type="InterPro" id="IPR002746">
    <property type="entry name" value="UPF0216"/>
</dbReference>
<evidence type="ECO:0000313" key="1">
    <source>
        <dbReference type="EMBL" id="WMW21633.1"/>
    </source>
</evidence>
<dbReference type="AlphaFoldDB" id="A0AA51YIK1"/>
<sequence length="137" mass="15732">MTDDSIFTRWMRLEMGKLNDGIVSERKSLAQLLAEERPASMTKSGKEHTFDRSVLQTIGEKLPKDLHRKLKLPILFFSDTNVPDSCYLNDPHALEVLQILGDMSHMRRIQDGKLWVGKSIAYAIMKKYPTVVQIAMR</sequence>
<dbReference type="KEGG" id="mmav:RE476_09580"/>
<dbReference type="RefSeq" id="WP_309307422.1">
    <property type="nucleotide sequence ID" value="NZ_CP133594.1"/>
</dbReference>
<reference evidence="1" key="1">
    <citation type="submission" date="2023-08" db="EMBL/GenBank/DDBJ databases">
        <title>Methanolobus mangrovi sp. nov. and Methanolobus sediminis sp. nov, two novel methylotrophic methanogens isolated from mangrove sediments in China.</title>
        <authorList>
            <person name="Zhou J."/>
        </authorList>
    </citation>
    <scope>NUCLEOTIDE SEQUENCE</scope>
    <source>
        <strain evidence="1">FTZ2</strain>
    </source>
</reference>
<dbReference type="Proteomes" id="UP001183006">
    <property type="component" value="Chromosome"/>
</dbReference>
<keyword evidence="2" id="KW-1185">Reference proteome</keyword>
<dbReference type="Pfam" id="PF01886">
    <property type="entry name" value="DUF61"/>
    <property type="match status" value="1"/>
</dbReference>
<dbReference type="GeneID" id="84230391"/>
<dbReference type="EMBL" id="CP133594">
    <property type="protein sequence ID" value="WMW21633.1"/>
    <property type="molecule type" value="Genomic_DNA"/>
</dbReference>
<gene>
    <name evidence="1" type="ORF">RE476_09580</name>
</gene>
<name>A0AA51YIK1_9EURY</name>